<accession>A0ABW5E7G0</accession>
<gene>
    <name evidence="2" type="ORF">ACFSQZ_14135</name>
</gene>
<keyword evidence="1" id="KW-0472">Membrane</keyword>
<feature type="transmembrane region" description="Helical" evidence="1">
    <location>
        <begin position="224"/>
        <end position="242"/>
    </location>
</feature>
<name>A0ABW5E7G0_9BACT</name>
<dbReference type="EMBL" id="JBHUJC010000043">
    <property type="protein sequence ID" value="MFD2277605.1"/>
    <property type="molecule type" value="Genomic_DNA"/>
</dbReference>
<proteinExistence type="predicted"/>
<dbReference type="RefSeq" id="WP_377093721.1">
    <property type="nucleotide sequence ID" value="NZ_JBHSJM010000001.1"/>
</dbReference>
<evidence type="ECO:0000256" key="1">
    <source>
        <dbReference type="SAM" id="Phobius"/>
    </source>
</evidence>
<sequence length="246" mass="26939">MQAVSTRKSIIPKSWNVSPTIRHRVGEDVGRQRLIEEDGQILVILHQVPNVEEKSLREAALFWCDEAGDWKSLPSSGGKSELKTLVNDYQRKFAELDQLLESAEDPAVIHDVIDNATPVLRAGRHATQVLSELRKALRDDLDILATRDLAVNMERNGDLLLQDAKSSLEYLIAKNAAAQAKDAQKAAKEAQKLNRLAAFFFPLMTLAAILGMNAPSTMLGNGNIWLVVVVGLALGGIVRAVLKGSE</sequence>
<organism evidence="2 3">
    <name type="scientific">Rubritalea spongiae</name>
    <dbReference type="NCBI Taxonomy" id="430797"/>
    <lineage>
        <taxon>Bacteria</taxon>
        <taxon>Pseudomonadati</taxon>
        <taxon>Verrucomicrobiota</taxon>
        <taxon>Verrucomicrobiia</taxon>
        <taxon>Verrucomicrobiales</taxon>
        <taxon>Rubritaleaceae</taxon>
        <taxon>Rubritalea</taxon>
    </lineage>
</organism>
<keyword evidence="3" id="KW-1185">Reference proteome</keyword>
<dbReference type="Proteomes" id="UP001597297">
    <property type="component" value="Unassembled WGS sequence"/>
</dbReference>
<comment type="caution">
    <text evidence="2">The sequence shown here is derived from an EMBL/GenBank/DDBJ whole genome shotgun (WGS) entry which is preliminary data.</text>
</comment>
<keyword evidence="1" id="KW-0812">Transmembrane</keyword>
<feature type="transmembrane region" description="Helical" evidence="1">
    <location>
        <begin position="193"/>
        <end position="212"/>
    </location>
</feature>
<evidence type="ECO:0000313" key="3">
    <source>
        <dbReference type="Proteomes" id="UP001597297"/>
    </source>
</evidence>
<protein>
    <recommendedName>
        <fullName evidence="4">CorA-like Mg2+ transporter protein</fullName>
    </recommendedName>
</protein>
<keyword evidence="1" id="KW-1133">Transmembrane helix</keyword>
<reference evidence="3" key="1">
    <citation type="journal article" date="2019" name="Int. J. Syst. Evol. Microbiol.">
        <title>The Global Catalogue of Microorganisms (GCM) 10K type strain sequencing project: providing services to taxonomists for standard genome sequencing and annotation.</title>
        <authorList>
            <consortium name="The Broad Institute Genomics Platform"/>
            <consortium name="The Broad Institute Genome Sequencing Center for Infectious Disease"/>
            <person name="Wu L."/>
            <person name="Ma J."/>
        </authorList>
    </citation>
    <scope>NUCLEOTIDE SEQUENCE [LARGE SCALE GENOMIC DNA]</scope>
    <source>
        <strain evidence="3">JCM 16545</strain>
    </source>
</reference>
<evidence type="ECO:0008006" key="4">
    <source>
        <dbReference type="Google" id="ProtNLM"/>
    </source>
</evidence>
<evidence type="ECO:0000313" key="2">
    <source>
        <dbReference type="EMBL" id="MFD2277605.1"/>
    </source>
</evidence>